<dbReference type="PANTHER" id="PTHR35399:SF4">
    <property type="entry name" value="MEMBRANE PROTEIN"/>
    <property type="match status" value="1"/>
</dbReference>
<comment type="caution">
    <text evidence="2">The sequence shown here is derived from an EMBL/GenBank/DDBJ whole genome shotgun (WGS) entry which is preliminary data.</text>
</comment>
<feature type="compositionally biased region" description="Polar residues" evidence="1">
    <location>
        <begin position="486"/>
        <end position="496"/>
    </location>
</feature>
<evidence type="ECO:0000313" key="3">
    <source>
        <dbReference type="Proteomes" id="UP001150924"/>
    </source>
</evidence>
<dbReference type="InterPro" id="IPR006311">
    <property type="entry name" value="TAT_signal"/>
</dbReference>
<dbReference type="InterPro" id="IPR008557">
    <property type="entry name" value="PhoX"/>
</dbReference>
<evidence type="ECO:0000313" key="2">
    <source>
        <dbReference type="EMBL" id="MCY1004574.1"/>
    </source>
</evidence>
<sequence>MRPYNPMLDRRTFLRGGAAMAAAASLPLVFSYHRTARADYGALVPDPEGLLDLPAGFSYTIVSQTGDAMTDGYRVPGAPDAMGAFAGPNGTIVLMRNHELSPEAADSPYGPGQDPPPEAYDPDAVGGVTRTVLDGATLEVLASNLVLVGTIRNCAGGLSPWGWLSCEENTDDGHGYVFLCRTDAETVQMPQRIVGYGRCNHEAACVDPDTFVAYLTEDRADSCLYRFVPADRADPFTGKLQALKVIDQDTFLTTLMDVSETVECEWVDIDEPDPADDSLREQAQDRGAALFIRGEGIWFFEGAVYVCSTSGGPAAGGQIFKLVDRERGATLELLARSDDKDLLDMPDNICVAPWGEVFMAEDGDGDNFVRVLAPTGEVYDFARNAHSDSEFAGVCFSPDGQTLFVNIQGDGITLAVRGPFPAVERPGTSGDDSDGTTGDSTTGNDTTGDGTTGDGPAPTTSAGSAGGTEGDTGDPTTGDVPTTNGSTGESPATGDSDSGGAEGEPAGCGCDTTRSDPLSDLALAAAGVAVLRGITRPAAVDAGERGDV</sequence>
<evidence type="ECO:0000256" key="1">
    <source>
        <dbReference type="SAM" id="MobiDB-lite"/>
    </source>
</evidence>
<organism evidence="2 3">
    <name type="scientific">Nannocystis pusilla</name>
    <dbReference type="NCBI Taxonomy" id="889268"/>
    <lineage>
        <taxon>Bacteria</taxon>
        <taxon>Pseudomonadati</taxon>
        <taxon>Myxococcota</taxon>
        <taxon>Polyangia</taxon>
        <taxon>Nannocystales</taxon>
        <taxon>Nannocystaceae</taxon>
        <taxon>Nannocystis</taxon>
    </lineage>
</organism>
<feature type="region of interest" description="Disordered" evidence="1">
    <location>
        <begin position="419"/>
        <end position="517"/>
    </location>
</feature>
<dbReference type="SUPFAM" id="SSF63829">
    <property type="entry name" value="Calcium-dependent phosphotriesterase"/>
    <property type="match status" value="1"/>
</dbReference>
<dbReference type="AlphaFoldDB" id="A0A9X3IVL1"/>
<feature type="compositionally biased region" description="Low complexity" evidence="1">
    <location>
        <begin position="473"/>
        <end position="485"/>
    </location>
</feature>
<proteinExistence type="predicted"/>
<keyword evidence="3" id="KW-1185">Reference proteome</keyword>
<protein>
    <submittedName>
        <fullName evidence="2">DUF839 domain-containing protein</fullName>
    </submittedName>
</protein>
<dbReference type="Pfam" id="PF10518">
    <property type="entry name" value="TAT_signal"/>
    <property type="match status" value="1"/>
</dbReference>
<accession>A0A9X3IVL1</accession>
<dbReference type="Pfam" id="PF05787">
    <property type="entry name" value="PhoX"/>
    <property type="match status" value="2"/>
</dbReference>
<name>A0A9X3IVL1_9BACT</name>
<feature type="compositionally biased region" description="Low complexity" evidence="1">
    <location>
        <begin position="427"/>
        <end position="463"/>
    </location>
</feature>
<reference evidence="2" key="1">
    <citation type="submission" date="2022-11" db="EMBL/GenBank/DDBJ databases">
        <title>Minimal conservation of predation-associated metabolite biosynthetic gene clusters underscores biosynthetic potential of Myxococcota including descriptions for ten novel species: Archangium lansinium sp. nov., Myxococcus landrumus sp. nov., Nannocystis bai.</title>
        <authorList>
            <person name="Ahearne A."/>
            <person name="Stevens C."/>
            <person name="Phillips K."/>
        </authorList>
    </citation>
    <scope>NUCLEOTIDE SEQUENCE</scope>
    <source>
        <strain evidence="2">Na p29</strain>
    </source>
</reference>
<dbReference type="PROSITE" id="PS51318">
    <property type="entry name" value="TAT"/>
    <property type="match status" value="1"/>
</dbReference>
<dbReference type="Proteomes" id="UP001150924">
    <property type="component" value="Unassembled WGS sequence"/>
</dbReference>
<gene>
    <name evidence="2" type="ORF">OV079_03105</name>
</gene>
<dbReference type="EMBL" id="JAPNKE010000002">
    <property type="protein sequence ID" value="MCY1004574.1"/>
    <property type="molecule type" value="Genomic_DNA"/>
</dbReference>
<dbReference type="InterPro" id="IPR019546">
    <property type="entry name" value="TAT_signal_bac_arc"/>
</dbReference>
<dbReference type="RefSeq" id="WP_267766130.1">
    <property type="nucleotide sequence ID" value="NZ_JAPNKE010000002.1"/>
</dbReference>
<dbReference type="PANTHER" id="PTHR35399">
    <property type="entry name" value="SLR8030 PROTEIN"/>
    <property type="match status" value="1"/>
</dbReference>